<dbReference type="EMBL" id="CAJNJA010077807">
    <property type="protein sequence ID" value="CAE7921029.1"/>
    <property type="molecule type" value="Genomic_DNA"/>
</dbReference>
<dbReference type="GO" id="GO:0005840">
    <property type="term" value="C:ribosome"/>
    <property type="evidence" value="ECO:0007669"/>
    <property type="project" value="UniProtKB-KW"/>
</dbReference>
<dbReference type="GO" id="GO:0006412">
    <property type="term" value="P:translation"/>
    <property type="evidence" value="ECO:0007669"/>
    <property type="project" value="InterPro"/>
</dbReference>
<dbReference type="Gene3D" id="3.30.860.10">
    <property type="entry name" value="30s Ribosomal Protein S19, Chain A"/>
    <property type="match status" value="1"/>
</dbReference>
<keyword evidence="3" id="KW-0687">Ribonucleoprotein</keyword>
<comment type="similarity">
    <text evidence="1">Belongs to the universal ribosomal protein uS19 family.</text>
</comment>
<dbReference type="InterPro" id="IPR019734">
    <property type="entry name" value="TPR_rpt"/>
</dbReference>
<gene>
    <name evidence="4" type="primary">NPHP3</name>
    <name evidence="4" type="ORF">SNEC2469_LOCUS31729</name>
</gene>
<evidence type="ECO:0000313" key="5">
    <source>
        <dbReference type="Proteomes" id="UP000601435"/>
    </source>
</evidence>
<dbReference type="InterPro" id="IPR011990">
    <property type="entry name" value="TPR-like_helical_dom_sf"/>
</dbReference>
<feature type="non-terminal residue" evidence="4">
    <location>
        <position position="1"/>
    </location>
</feature>
<organism evidence="4 5">
    <name type="scientific">Symbiodinium necroappetens</name>
    <dbReference type="NCBI Taxonomy" id="1628268"/>
    <lineage>
        <taxon>Eukaryota</taxon>
        <taxon>Sar</taxon>
        <taxon>Alveolata</taxon>
        <taxon>Dinophyceae</taxon>
        <taxon>Suessiales</taxon>
        <taxon>Symbiodiniaceae</taxon>
        <taxon>Symbiodinium</taxon>
    </lineage>
</organism>
<keyword evidence="2" id="KW-0689">Ribosomal protein</keyword>
<dbReference type="SUPFAM" id="SSF48452">
    <property type="entry name" value="TPR-like"/>
    <property type="match status" value="1"/>
</dbReference>
<dbReference type="GO" id="GO:0003735">
    <property type="term" value="F:structural constituent of ribosome"/>
    <property type="evidence" value="ECO:0007669"/>
    <property type="project" value="InterPro"/>
</dbReference>
<evidence type="ECO:0000256" key="2">
    <source>
        <dbReference type="ARBA" id="ARBA00022980"/>
    </source>
</evidence>
<dbReference type="OrthoDB" id="5986190at2759"/>
<name>A0A813BSI7_9DINO</name>
<dbReference type="Pfam" id="PF13424">
    <property type="entry name" value="TPR_12"/>
    <property type="match status" value="4"/>
</dbReference>
<dbReference type="InterPro" id="IPR053137">
    <property type="entry name" value="NLR-like"/>
</dbReference>
<dbReference type="Proteomes" id="UP000601435">
    <property type="component" value="Unassembled WGS sequence"/>
</dbReference>
<dbReference type="PANTHER" id="PTHR46082">
    <property type="entry name" value="ATP/GTP-BINDING PROTEIN-RELATED"/>
    <property type="match status" value="1"/>
</dbReference>
<proteinExistence type="inferred from homology"/>
<evidence type="ECO:0000256" key="1">
    <source>
        <dbReference type="ARBA" id="ARBA00007345"/>
    </source>
</evidence>
<dbReference type="PANTHER" id="PTHR46082:SF6">
    <property type="entry name" value="AAA+ ATPASE DOMAIN-CONTAINING PROTEIN-RELATED"/>
    <property type="match status" value="1"/>
</dbReference>
<dbReference type="InterPro" id="IPR023575">
    <property type="entry name" value="Ribosomal_uS19_SF"/>
</dbReference>
<dbReference type="AlphaFoldDB" id="A0A813BSI7"/>
<evidence type="ECO:0000313" key="4">
    <source>
        <dbReference type="EMBL" id="CAE7921029.1"/>
    </source>
</evidence>
<protein>
    <submittedName>
        <fullName evidence="4">NPHP3 protein</fullName>
    </submittedName>
</protein>
<sequence length="751" mass="84921">DAGPLPACPDGHSLEPDERPDHFCDSCDKHGTHYSCPEDCDYDLCKYCFAHLQKHPPPEQQARLKREDAELSAYFGGPYFEGAVFQGKQYEAAKVHNVYSYRYTAPDGYVHVWRHVFDLRELNSANSSKQEDAVVLYHYTNELTFLNVGDMQLTAAKLLASLVDSRAHFGKGIYVTQHEPAVWVRRMRVLLNNYSNGSPLRADFEDADSQEVLRTWSGRSSHCIPLVVPTLLAYNIFERQTPDIQEKRLECDGGRPIALGEDYKGRAVDRNRDVWVIRITDQTGQILHALHDAEAFVSLLRKRLEKLRLESNGEDIAMCIMELAQRLAARGQHEESEDLYRECLQLRREQFGDLNPNTLTSMNNLAELLKAQGKFQEAESLHRDSLAGWRAHGNAPNTLASIGNLAELLRVQGRHEEAEPLQREALVGSRTQFGQMHPNTLRNTHKMAMLSKVQGNLQEAESLFREAEHGCRLQFGPVHPETLACISNLAELLRTQGRLQESEPLQRLALDGSRKQLGDTHPNTLRSMNNLAMLLKVQGRCDEAETLFRETLNERRAQMSGHPDTLATMENLAELLRGQGRLEEAEPLFREALDGFRTQFDAAHPQRVIAINHLAMLLEARGMSEEAVTLLREVPDTCPEEVGCAEQLGEAWLLGVEGAALHFYGMAEGEECLPIKRQGFACKDAPKKRTFKKYSYSRCLRLTGFSRAARPGEDLMELFCARQRRKFSRGIKRKRGASVTGVLFSLRFGCI</sequence>
<comment type="caution">
    <text evidence="4">The sequence shown here is derived from an EMBL/GenBank/DDBJ whole genome shotgun (WGS) entry which is preliminary data.</text>
</comment>
<keyword evidence="5" id="KW-1185">Reference proteome</keyword>
<dbReference type="SUPFAM" id="SSF57850">
    <property type="entry name" value="RING/U-box"/>
    <property type="match status" value="1"/>
</dbReference>
<dbReference type="SMART" id="SM00028">
    <property type="entry name" value="TPR"/>
    <property type="match status" value="5"/>
</dbReference>
<reference evidence="4" key="1">
    <citation type="submission" date="2021-02" db="EMBL/GenBank/DDBJ databases">
        <authorList>
            <person name="Dougan E. K."/>
            <person name="Rhodes N."/>
            <person name="Thang M."/>
            <person name="Chan C."/>
        </authorList>
    </citation>
    <scope>NUCLEOTIDE SEQUENCE</scope>
</reference>
<evidence type="ECO:0000256" key="3">
    <source>
        <dbReference type="ARBA" id="ARBA00023274"/>
    </source>
</evidence>
<accession>A0A813BSI7</accession>
<dbReference type="GO" id="GO:1990904">
    <property type="term" value="C:ribonucleoprotein complex"/>
    <property type="evidence" value="ECO:0007669"/>
    <property type="project" value="UniProtKB-KW"/>
</dbReference>
<dbReference type="Gene3D" id="1.25.40.10">
    <property type="entry name" value="Tetratricopeptide repeat domain"/>
    <property type="match status" value="2"/>
</dbReference>